<feature type="domain" description="FAD-dependent oxidoreductase 2 FAD-binding" evidence="17">
    <location>
        <begin position="7"/>
        <end position="400"/>
    </location>
</feature>
<evidence type="ECO:0000256" key="9">
    <source>
        <dbReference type="ARBA" id="ARBA00022827"/>
    </source>
</evidence>
<evidence type="ECO:0000256" key="6">
    <source>
        <dbReference type="ARBA" id="ARBA00019965"/>
    </source>
</evidence>
<dbReference type="Gene3D" id="3.90.700.10">
    <property type="entry name" value="Succinate dehydrogenase/fumarate reductase flavoprotein, catalytic domain"/>
    <property type="match status" value="1"/>
</dbReference>
<evidence type="ECO:0000256" key="8">
    <source>
        <dbReference type="ARBA" id="ARBA00022630"/>
    </source>
</evidence>
<dbReference type="Pfam" id="PF00890">
    <property type="entry name" value="FAD_binding_2"/>
    <property type="match status" value="1"/>
</dbReference>
<dbReference type="PRINTS" id="PR00368">
    <property type="entry name" value="FADPNR"/>
</dbReference>
<evidence type="ECO:0000256" key="11">
    <source>
        <dbReference type="ARBA" id="ARBA00023002"/>
    </source>
</evidence>
<dbReference type="EMBL" id="BAAATA010000037">
    <property type="protein sequence ID" value="GAA2505340.1"/>
    <property type="molecule type" value="Genomic_DNA"/>
</dbReference>
<dbReference type="InterPro" id="IPR037099">
    <property type="entry name" value="Fum_R/Succ_DH_flav-like_C_sf"/>
</dbReference>
<evidence type="ECO:0000256" key="12">
    <source>
        <dbReference type="ARBA" id="ARBA00023136"/>
    </source>
</evidence>
<evidence type="ECO:0000256" key="4">
    <source>
        <dbReference type="ARBA" id="ARBA00008040"/>
    </source>
</evidence>
<evidence type="ECO:0000256" key="14">
    <source>
        <dbReference type="NCBIfam" id="TIGR01816"/>
    </source>
</evidence>
<dbReference type="Gene3D" id="4.10.80.40">
    <property type="entry name" value="succinate dehydrogenase protein domain"/>
    <property type="match status" value="1"/>
</dbReference>
<dbReference type="SUPFAM" id="SSF46977">
    <property type="entry name" value="Succinate dehydrogenase/fumarate reductase flavoprotein C-terminal domain"/>
    <property type="match status" value="1"/>
</dbReference>
<keyword evidence="10 15" id="KW-0249">Electron transport</keyword>
<dbReference type="PRINTS" id="PR00411">
    <property type="entry name" value="PNDRDTASEI"/>
</dbReference>
<dbReference type="EC" id="1.3.5.1" evidence="5 15"/>
<dbReference type="InterPro" id="IPR036188">
    <property type="entry name" value="FAD/NAD-bd_sf"/>
</dbReference>
<keyword evidence="12 15" id="KW-0472">Membrane</keyword>
<dbReference type="InterPro" id="IPR014006">
    <property type="entry name" value="Succ_Dhase_FrdA_Gneg"/>
</dbReference>
<evidence type="ECO:0000256" key="13">
    <source>
        <dbReference type="ARBA" id="ARBA00049220"/>
    </source>
</evidence>
<dbReference type="Proteomes" id="UP001501358">
    <property type="component" value="Unassembled WGS sequence"/>
</dbReference>
<gene>
    <name evidence="19" type="primary">sdhA</name>
    <name evidence="19" type="ORF">GCM10010406_47580</name>
</gene>
<proteinExistence type="inferred from homology"/>
<sequence length="584" mass="64443">MQIHKYDTVIVGAGGAGMRAAIEATKRSRTAVLTKLYPTRSHTGAAQGGMAAALANVEEDNWEWHTFDTVKGGDYLVDQDAAEILAKEAIDAVLDLEKMGLPFNRTPEGNIDQRRFGGHTRSHGEAAVRRACYAADRTGHMILQTLYQNCVKEGVEFFNEFYVLDLLLNEVDGVKKTAGVVAYELATGEIHVFQAKAVIFASGGTGKFFKVTSNAHTLTGDGQAVAYRRGLPLEDMEFFQFHPTGIWRMGILLTEGARGEGGILRNKDGERFMEKYAPVMKDLASRDVVSRAIYTEIREGRGCGPEGDHVFLDLTHLPPEQLDAKLPDITEFARTYLGIEPYTDPIPIQPTAHYAMGGIPTNVMGEVLLDNTTVVPGLYAAGEVACVSVHGANRLGTNSLLDINVFGRRSGIAAAEYASANDYVELPEDPASVVEEMVESLRNSTGTERVTEIRKALQETMDANAMVFRTEATLKQAVSDIAELKERYKNVSVQDKGKRFNTDLLEAVELGNLLDLAEVLAVSALARKESRGGHYREDYPTRDDINFMRHTMAYREVAADGTVNIRLDYKPVVQTRYQPMERKY</sequence>
<evidence type="ECO:0000256" key="7">
    <source>
        <dbReference type="ARBA" id="ARBA00022448"/>
    </source>
</evidence>
<reference evidence="20" key="1">
    <citation type="journal article" date="2019" name="Int. J. Syst. Evol. Microbiol.">
        <title>The Global Catalogue of Microorganisms (GCM) 10K type strain sequencing project: providing services to taxonomists for standard genome sequencing and annotation.</title>
        <authorList>
            <consortium name="The Broad Institute Genomics Platform"/>
            <consortium name="The Broad Institute Genome Sequencing Center for Infectious Disease"/>
            <person name="Wu L."/>
            <person name="Ma J."/>
        </authorList>
    </citation>
    <scope>NUCLEOTIDE SEQUENCE [LARGE SCALE GENOMIC DNA]</scope>
    <source>
        <strain evidence="20">JCM 6307</strain>
    </source>
</reference>
<evidence type="ECO:0000313" key="19">
    <source>
        <dbReference type="EMBL" id="GAA2505340.1"/>
    </source>
</evidence>
<evidence type="ECO:0000256" key="16">
    <source>
        <dbReference type="SAM" id="Coils"/>
    </source>
</evidence>
<dbReference type="RefSeq" id="WP_269120805.1">
    <property type="nucleotide sequence ID" value="NZ_BAAATA010000037.1"/>
</dbReference>
<organism evidence="19 20">
    <name type="scientific">Streptomyces thermolineatus</name>
    <dbReference type="NCBI Taxonomy" id="44033"/>
    <lineage>
        <taxon>Bacteria</taxon>
        <taxon>Bacillati</taxon>
        <taxon>Actinomycetota</taxon>
        <taxon>Actinomycetes</taxon>
        <taxon>Kitasatosporales</taxon>
        <taxon>Streptomycetaceae</taxon>
        <taxon>Streptomyces</taxon>
    </lineage>
</organism>
<comment type="catalytic activity">
    <reaction evidence="13 15">
        <text>a quinone + succinate = fumarate + a quinol</text>
        <dbReference type="Rhea" id="RHEA:40523"/>
        <dbReference type="ChEBI" id="CHEBI:24646"/>
        <dbReference type="ChEBI" id="CHEBI:29806"/>
        <dbReference type="ChEBI" id="CHEBI:30031"/>
        <dbReference type="ChEBI" id="CHEBI:132124"/>
        <dbReference type="EC" id="1.3.5.1"/>
    </reaction>
</comment>
<keyword evidence="8 15" id="KW-0285">Flavoprotein</keyword>
<dbReference type="Gene3D" id="1.20.58.100">
    <property type="entry name" value="Fumarate reductase/succinate dehydrogenase flavoprotein-like, C-terminal domain"/>
    <property type="match status" value="1"/>
</dbReference>
<evidence type="ECO:0000256" key="15">
    <source>
        <dbReference type="RuleBase" id="RU362051"/>
    </source>
</evidence>
<dbReference type="SUPFAM" id="SSF51905">
    <property type="entry name" value="FAD/NAD(P)-binding domain"/>
    <property type="match status" value="1"/>
</dbReference>
<evidence type="ECO:0000256" key="5">
    <source>
        <dbReference type="ARBA" id="ARBA00012792"/>
    </source>
</evidence>
<comment type="similarity">
    <text evidence="4 15">Belongs to the FAD-dependent oxidoreductase 2 family. FRD/SDH subfamily.</text>
</comment>
<evidence type="ECO:0000256" key="2">
    <source>
        <dbReference type="ARBA" id="ARBA00004170"/>
    </source>
</evidence>
<evidence type="ECO:0000259" key="18">
    <source>
        <dbReference type="Pfam" id="PF02910"/>
    </source>
</evidence>
<dbReference type="InterPro" id="IPR011281">
    <property type="entry name" value="Succ_DH_flav_su_fwd"/>
</dbReference>
<comment type="pathway">
    <text evidence="3 15">Carbohydrate metabolism; tricarboxylic acid cycle; fumarate from succinate (bacterial route): step 1/1.</text>
</comment>
<dbReference type="Gene3D" id="3.50.50.60">
    <property type="entry name" value="FAD/NAD(P)-binding domain"/>
    <property type="match status" value="1"/>
</dbReference>
<comment type="cofactor">
    <cofactor evidence="1 15">
        <name>FAD</name>
        <dbReference type="ChEBI" id="CHEBI:57692"/>
    </cofactor>
</comment>
<dbReference type="SUPFAM" id="SSF56425">
    <property type="entry name" value="Succinate dehydrogenase/fumarate reductase flavoprotein, catalytic domain"/>
    <property type="match status" value="1"/>
</dbReference>
<dbReference type="InterPro" id="IPR030664">
    <property type="entry name" value="SdhA/FrdA/AprA"/>
</dbReference>
<comment type="subcellular location">
    <subcellularLocation>
        <location evidence="2">Membrane</location>
        <topology evidence="2">Peripheral membrane protein</topology>
    </subcellularLocation>
</comment>
<keyword evidence="15" id="KW-0816">Tricarboxylic acid cycle</keyword>
<dbReference type="PROSITE" id="PS00504">
    <property type="entry name" value="FRD_SDH_FAD_BINDING"/>
    <property type="match status" value="1"/>
</dbReference>
<keyword evidence="16" id="KW-0175">Coiled coil</keyword>
<name>A0ABP5ZVX6_9ACTN</name>
<dbReference type="NCBIfam" id="TIGR01812">
    <property type="entry name" value="sdhA_frdA_Gneg"/>
    <property type="match status" value="1"/>
</dbReference>
<keyword evidence="20" id="KW-1185">Reference proteome</keyword>
<dbReference type="InterPro" id="IPR027477">
    <property type="entry name" value="Succ_DH/fumarate_Rdtase_cat_sf"/>
</dbReference>
<dbReference type="Pfam" id="PF02910">
    <property type="entry name" value="Succ_DH_flav_C"/>
    <property type="match status" value="1"/>
</dbReference>
<keyword evidence="11 15" id="KW-0560">Oxidoreductase</keyword>
<dbReference type="PANTHER" id="PTHR11632:SF51">
    <property type="entry name" value="SUCCINATE DEHYDROGENASE [UBIQUINONE] FLAVOPROTEIN SUBUNIT, MITOCHONDRIAL"/>
    <property type="match status" value="1"/>
</dbReference>
<keyword evidence="9 15" id="KW-0274">FAD</keyword>
<evidence type="ECO:0000256" key="1">
    <source>
        <dbReference type="ARBA" id="ARBA00001974"/>
    </source>
</evidence>
<dbReference type="PANTHER" id="PTHR11632">
    <property type="entry name" value="SUCCINATE DEHYDROGENASE 2 FLAVOPROTEIN SUBUNIT"/>
    <property type="match status" value="1"/>
</dbReference>
<dbReference type="InterPro" id="IPR003953">
    <property type="entry name" value="FAD-dep_OxRdtase_2_FAD-bd"/>
</dbReference>
<evidence type="ECO:0000259" key="17">
    <source>
        <dbReference type="Pfam" id="PF00890"/>
    </source>
</evidence>
<accession>A0ABP5ZVX6</accession>
<dbReference type="InterPro" id="IPR015939">
    <property type="entry name" value="Fum_Rdtase/Succ_DH_flav-like_C"/>
</dbReference>
<protein>
    <recommendedName>
        <fullName evidence="6 14">Succinate dehydrogenase flavoprotein subunit</fullName>
        <ecNumber evidence="5 15">1.3.5.1</ecNumber>
    </recommendedName>
</protein>
<feature type="coiled-coil region" evidence="16">
    <location>
        <begin position="467"/>
        <end position="494"/>
    </location>
</feature>
<evidence type="ECO:0000313" key="20">
    <source>
        <dbReference type="Proteomes" id="UP001501358"/>
    </source>
</evidence>
<dbReference type="PIRSF" id="PIRSF000171">
    <property type="entry name" value="SDHA_APRA_LASPO"/>
    <property type="match status" value="1"/>
</dbReference>
<dbReference type="NCBIfam" id="TIGR01816">
    <property type="entry name" value="sdhA_forward"/>
    <property type="match status" value="1"/>
</dbReference>
<keyword evidence="7 15" id="KW-0813">Transport</keyword>
<feature type="domain" description="Fumarate reductase/succinate dehydrogenase flavoprotein-like C-terminal" evidence="18">
    <location>
        <begin position="454"/>
        <end position="584"/>
    </location>
</feature>
<comment type="caution">
    <text evidence="19">The sequence shown here is derived from an EMBL/GenBank/DDBJ whole genome shotgun (WGS) entry which is preliminary data.</text>
</comment>
<evidence type="ECO:0000256" key="3">
    <source>
        <dbReference type="ARBA" id="ARBA00004894"/>
    </source>
</evidence>
<dbReference type="InterPro" id="IPR003952">
    <property type="entry name" value="FRD_SDH_FAD_BS"/>
</dbReference>
<evidence type="ECO:0000256" key="10">
    <source>
        <dbReference type="ARBA" id="ARBA00022982"/>
    </source>
</evidence>